<protein>
    <submittedName>
        <fullName evidence="3">CapA family protein</fullName>
    </submittedName>
</protein>
<dbReference type="PANTHER" id="PTHR33393:SF12">
    <property type="entry name" value="CAPSULE BIOSYNTHESIS PROTEIN CAPA"/>
    <property type="match status" value="1"/>
</dbReference>
<dbReference type="InterPro" id="IPR029052">
    <property type="entry name" value="Metallo-depent_PP-like"/>
</dbReference>
<accession>A0A4Z0GT30</accession>
<dbReference type="Proteomes" id="UP000298347">
    <property type="component" value="Unassembled WGS sequence"/>
</dbReference>
<gene>
    <name evidence="3" type="ORF">E4665_02630</name>
</gene>
<dbReference type="PANTHER" id="PTHR33393">
    <property type="entry name" value="POLYGLUTAMINE SYNTHESIS ACCESSORY PROTEIN RV0574C-RELATED"/>
    <property type="match status" value="1"/>
</dbReference>
<comment type="caution">
    <text evidence="3">The sequence shown here is derived from an EMBL/GenBank/DDBJ whole genome shotgun (WGS) entry which is preliminary data.</text>
</comment>
<reference evidence="3 4" key="1">
    <citation type="journal article" date="2015" name="Int. J. Syst. Evol. Microbiol.">
        <title>Sporolactobacillus shoreae sp. nov. and Sporolactobacillus spathodeae sp. nov., two spore-forming lactic acid bacteria isolated from tree barks in Thailand.</title>
        <authorList>
            <person name="Thamacharoensuk T."/>
            <person name="Kitahara M."/>
            <person name="Ohkuma M."/>
            <person name="Thongchul N."/>
            <person name="Tanasupawat S."/>
        </authorList>
    </citation>
    <scope>NUCLEOTIDE SEQUENCE [LARGE SCALE GENOMIC DNA]</scope>
    <source>
        <strain evidence="3 4">BK92</strain>
    </source>
</reference>
<evidence type="ECO:0000259" key="2">
    <source>
        <dbReference type="SMART" id="SM00854"/>
    </source>
</evidence>
<sequence>MNNEEKKFTEKLLKHLTGMDEEVIKTALEPFYNGTWELPDASNHEEKKIVESLLNRLASFDKKIIKEVLNEGWKMEPSSGIPNPGFGGQSGIDKHKLTRAAVLLCSYIFYDAFHYPQPQVGEYDIAGNKFEKLKWLYRYWINQLEVAEKGAGLEDYFSAQNLDFTLENFNVESKVSLASAGDLLAVDVLTPENTPHLFDGIRDFYSSADLVCANLESTVDKGRPIGRTQEKSQPAQMNTSEAMFRKFREEGGINYFSTANNHALDWGEQGVLATLNVLKESGAYHSGTYDDQKQQDDVLIIEKNGIKMAMLSYTFDLNGNKCPDGKTYLVNEVRFNDEVCDLSMVKMHVARAKEKGADIIIACCHWGWEFEMYPHQNIVRVAKRILASGVDVILGNHPHVSQPMEHVSLRDKSLNCPNGLIVYAYGDFVSYHPESRNSKIAYVTKFDIVKGRFGLGGVTETRITDLKMLPIYILNEKLPDGSYDCRILKFDDVYKNPQKYGLTELEKKQLPHLHDVVLNEILLPKKHDGLLVE</sequence>
<dbReference type="AlphaFoldDB" id="A0A4Z0GT30"/>
<feature type="domain" description="Capsule synthesis protein CapA" evidence="2">
    <location>
        <begin position="176"/>
        <end position="432"/>
    </location>
</feature>
<dbReference type="SMART" id="SM00854">
    <property type="entry name" value="PGA_cap"/>
    <property type="match status" value="1"/>
</dbReference>
<evidence type="ECO:0000256" key="1">
    <source>
        <dbReference type="ARBA" id="ARBA00005662"/>
    </source>
</evidence>
<evidence type="ECO:0000313" key="3">
    <source>
        <dbReference type="EMBL" id="TGA99861.1"/>
    </source>
</evidence>
<dbReference type="InterPro" id="IPR052169">
    <property type="entry name" value="CW_Biosynth-Accessory"/>
</dbReference>
<dbReference type="InterPro" id="IPR019079">
    <property type="entry name" value="Capsule_synth_CapA"/>
</dbReference>
<dbReference type="EMBL" id="SRJD01000002">
    <property type="protein sequence ID" value="TGA99861.1"/>
    <property type="molecule type" value="Genomic_DNA"/>
</dbReference>
<dbReference type="SUPFAM" id="SSF56300">
    <property type="entry name" value="Metallo-dependent phosphatases"/>
    <property type="match status" value="1"/>
</dbReference>
<keyword evidence="4" id="KW-1185">Reference proteome</keyword>
<dbReference type="OrthoDB" id="9810906at2"/>
<dbReference type="Gene3D" id="3.60.21.10">
    <property type="match status" value="1"/>
</dbReference>
<organism evidence="3 4">
    <name type="scientific">Sporolactobacillus shoreae</name>
    <dbReference type="NCBI Taxonomy" id="1465501"/>
    <lineage>
        <taxon>Bacteria</taxon>
        <taxon>Bacillati</taxon>
        <taxon>Bacillota</taxon>
        <taxon>Bacilli</taxon>
        <taxon>Bacillales</taxon>
        <taxon>Sporolactobacillaceae</taxon>
        <taxon>Sporolactobacillus</taxon>
    </lineage>
</organism>
<evidence type="ECO:0000313" key="4">
    <source>
        <dbReference type="Proteomes" id="UP000298347"/>
    </source>
</evidence>
<dbReference type="Pfam" id="PF09587">
    <property type="entry name" value="PGA_cap"/>
    <property type="match status" value="1"/>
</dbReference>
<comment type="similarity">
    <text evidence="1">Belongs to the CapA family.</text>
</comment>
<proteinExistence type="inferred from homology"/>
<name>A0A4Z0GT30_9BACL</name>